<name>A0A1T4K3Y6_9FIRM</name>
<organism evidence="2 3">
    <name type="scientific">Garciella nitratireducens DSM 15102</name>
    <dbReference type="NCBI Taxonomy" id="1121911"/>
    <lineage>
        <taxon>Bacteria</taxon>
        <taxon>Bacillati</taxon>
        <taxon>Bacillota</taxon>
        <taxon>Clostridia</taxon>
        <taxon>Eubacteriales</taxon>
        <taxon>Eubacteriaceae</taxon>
        <taxon>Garciella</taxon>
    </lineage>
</organism>
<accession>A0A1T4K3Y6</accession>
<dbReference type="AlphaFoldDB" id="A0A1T4K3Y6"/>
<comment type="similarity">
    <text evidence="1">Belongs to the asp23 family.</text>
</comment>
<keyword evidence="3" id="KW-1185">Reference proteome</keyword>
<proteinExistence type="inferred from homology"/>
<sequence length="139" mass="15236">MEKKDIDKDQIEELKVDNLNIADDVINTIANIAASEIEGVSTLSSGITGGIVEMFGKKPSKGIKVETKEGEVKIDLSIIVHYGVRIPSVAWEVQENVKKSVEAMTGLKVTQVNIHVQGIKFENESSEGQKILEDEKTNN</sequence>
<evidence type="ECO:0000313" key="3">
    <source>
        <dbReference type="Proteomes" id="UP000196365"/>
    </source>
</evidence>
<evidence type="ECO:0000313" key="2">
    <source>
        <dbReference type="EMBL" id="SJZ37129.1"/>
    </source>
</evidence>
<protein>
    <submittedName>
        <fullName evidence="2">Uncharacterized conserved protein YloU, alkaline shock protein (Asp23) family</fullName>
    </submittedName>
</protein>
<dbReference type="Pfam" id="PF03780">
    <property type="entry name" value="Asp23"/>
    <property type="match status" value="1"/>
</dbReference>
<gene>
    <name evidence="2" type="ORF">SAMN02745973_00328</name>
</gene>
<reference evidence="2 3" key="1">
    <citation type="submission" date="2017-02" db="EMBL/GenBank/DDBJ databases">
        <authorList>
            <person name="Peterson S.W."/>
        </authorList>
    </citation>
    <scope>NUCLEOTIDE SEQUENCE [LARGE SCALE GENOMIC DNA]</scope>
    <source>
        <strain evidence="2 3">DSM 15102</strain>
    </source>
</reference>
<dbReference type="Proteomes" id="UP000196365">
    <property type="component" value="Unassembled WGS sequence"/>
</dbReference>
<dbReference type="PANTHER" id="PTHR34297">
    <property type="entry name" value="HYPOTHETICAL CYTOSOLIC PROTEIN-RELATED"/>
    <property type="match status" value="1"/>
</dbReference>
<dbReference type="RefSeq" id="WP_200810721.1">
    <property type="nucleotide sequence ID" value="NZ_FUWV01000001.1"/>
</dbReference>
<dbReference type="EMBL" id="FUWV01000001">
    <property type="protein sequence ID" value="SJZ37129.1"/>
    <property type="molecule type" value="Genomic_DNA"/>
</dbReference>
<dbReference type="InterPro" id="IPR005531">
    <property type="entry name" value="Asp23"/>
</dbReference>
<evidence type="ECO:0000256" key="1">
    <source>
        <dbReference type="ARBA" id="ARBA00005721"/>
    </source>
</evidence>